<dbReference type="Pfam" id="PF08245">
    <property type="entry name" value="Mur_ligase_M"/>
    <property type="match status" value="1"/>
</dbReference>
<feature type="domain" description="Mur ligase N-terminal catalytic" evidence="2">
    <location>
        <begin position="8"/>
        <end position="105"/>
    </location>
</feature>
<evidence type="ECO:0000256" key="1">
    <source>
        <dbReference type="SAM" id="Phobius"/>
    </source>
</evidence>
<dbReference type="Pfam" id="PF01225">
    <property type="entry name" value="Mur_ligase"/>
    <property type="match status" value="1"/>
</dbReference>
<dbReference type="PANTHER" id="PTHR43445:SF5">
    <property type="entry name" value="UDP-N-ACETYLMURAMATE--L-ALANYL-GAMMA-D-GLUTAMYL-MESO-2,6-DIAMINOHEPTANDIOATE LIGASE"/>
    <property type="match status" value="1"/>
</dbReference>
<feature type="domain" description="Mur ligase central" evidence="3">
    <location>
        <begin position="115"/>
        <end position="252"/>
    </location>
</feature>
<keyword evidence="1" id="KW-1133">Transmembrane helix</keyword>
<evidence type="ECO:0000313" key="4">
    <source>
        <dbReference type="EMBL" id="OGM61971.1"/>
    </source>
</evidence>
<accession>A0A1F8BD45</accession>
<keyword evidence="1" id="KW-0472">Membrane</keyword>
<dbReference type="STRING" id="1802519.A2961_02815"/>
<feature type="transmembrane region" description="Helical" evidence="1">
    <location>
        <begin position="6"/>
        <end position="25"/>
    </location>
</feature>
<proteinExistence type="predicted"/>
<comment type="caution">
    <text evidence="4">The sequence shown here is derived from an EMBL/GenBank/DDBJ whole genome shotgun (WGS) entry which is preliminary data.</text>
</comment>
<dbReference type="Gene3D" id="3.40.1190.10">
    <property type="entry name" value="Mur-like, catalytic domain"/>
    <property type="match status" value="1"/>
</dbReference>
<dbReference type="SUPFAM" id="SSF53244">
    <property type="entry name" value="MurD-like peptide ligases, peptide-binding domain"/>
    <property type="match status" value="1"/>
</dbReference>
<organism evidence="4 5">
    <name type="scientific">Candidatus Woesebacteria bacterium RIFCSPLOWO2_01_FULL_39_21</name>
    <dbReference type="NCBI Taxonomy" id="1802519"/>
    <lineage>
        <taxon>Bacteria</taxon>
        <taxon>Candidatus Woeseibacteriota</taxon>
    </lineage>
</organism>
<dbReference type="InterPro" id="IPR036565">
    <property type="entry name" value="Mur-like_cat_sf"/>
</dbReference>
<dbReference type="PANTHER" id="PTHR43445">
    <property type="entry name" value="UDP-N-ACETYLMURAMATE--L-ALANINE LIGASE-RELATED"/>
    <property type="match status" value="1"/>
</dbReference>
<dbReference type="AlphaFoldDB" id="A0A1F8BD45"/>
<dbReference type="InterPro" id="IPR013221">
    <property type="entry name" value="Mur_ligase_cen"/>
</dbReference>
<dbReference type="GO" id="GO:0016881">
    <property type="term" value="F:acid-amino acid ligase activity"/>
    <property type="evidence" value="ECO:0007669"/>
    <property type="project" value="InterPro"/>
</dbReference>
<protein>
    <recommendedName>
        <fullName evidence="6">Mur ligase central domain-containing protein</fullName>
    </recommendedName>
</protein>
<evidence type="ECO:0000259" key="2">
    <source>
        <dbReference type="Pfam" id="PF01225"/>
    </source>
</evidence>
<dbReference type="Gene3D" id="3.90.190.20">
    <property type="entry name" value="Mur ligase, C-terminal domain"/>
    <property type="match status" value="1"/>
</dbReference>
<dbReference type="SUPFAM" id="SSF53623">
    <property type="entry name" value="MurD-like peptide ligases, catalytic domain"/>
    <property type="match status" value="1"/>
</dbReference>
<reference evidence="4 5" key="1">
    <citation type="journal article" date="2016" name="Nat. Commun.">
        <title>Thousands of microbial genomes shed light on interconnected biogeochemical processes in an aquifer system.</title>
        <authorList>
            <person name="Anantharaman K."/>
            <person name="Brown C.T."/>
            <person name="Hug L.A."/>
            <person name="Sharon I."/>
            <person name="Castelle C.J."/>
            <person name="Probst A.J."/>
            <person name="Thomas B.C."/>
            <person name="Singh A."/>
            <person name="Wilkins M.J."/>
            <person name="Karaoz U."/>
            <person name="Brodie E.L."/>
            <person name="Williams K.H."/>
            <person name="Hubbard S.S."/>
            <person name="Banfield J.F."/>
        </authorList>
    </citation>
    <scope>NUCLEOTIDE SEQUENCE [LARGE SCALE GENOMIC DNA]</scope>
</reference>
<evidence type="ECO:0000313" key="5">
    <source>
        <dbReference type="Proteomes" id="UP000177082"/>
    </source>
</evidence>
<dbReference type="Gene3D" id="3.40.50.720">
    <property type="entry name" value="NAD(P)-binding Rossmann-like Domain"/>
    <property type="match status" value="1"/>
</dbReference>
<dbReference type="GO" id="GO:0005524">
    <property type="term" value="F:ATP binding"/>
    <property type="evidence" value="ECO:0007669"/>
    <property type="project" value="InterPro"/>
</dbReference>
<dbReference type="InterPro" id="IPR036615">
    <property type="entry name" value="Mur_ligase_C_dom_sf"/>
</dbReference>
<sequence>MTSKKPWVHFVGMCAPAVGGVAVMLKKQGWKVTGSDKDVYPPASVYLKQNNLKLQNGFDAGHITPKINLVILGGGAMIMDRNNPEVLESKRLGLKVLSWAKFLGDNLVKSNSIVVSGTYGKTTITAMLVKIFRDSGIDPSYEVAGFALDLVDTVYIGSSDYSIVEGDEHPAVLYFDEKSKFEYYKPKYLLLTSAKWDHFNVFPRKELYIERFIRLVKNVPEDGLIVACKKGENLEKIVKYSKSRVVYYHGNEYGGKLRVLGEYQRQNASGAFVMARELGISKSFISDSLASFKGVKRRLEIRLKTRSMVMVEDFAQHPFKISEVLKSLRKDFRSYKILLILDPFASILRSKTSLYLFRDAFNFADKVFIRKIKTSVKRKDRLTGPDMVKIFGDNSVYIPLDGELINNIQNETKKGKSVVLVCSSGDIESFVKSLINKLGKNAA</sequence>
<dbReference type="InterPro" id="IPR050061">
    <property type="entry name" value="MurCDEF_pg_biosynth"/>
</dbReference>
<keyword evidence="1" id="KW-0812">Transmembrane</keyword>
<name>A0A1F8BD45_9BACT</name>
<dbReference type="InterPro" id="IPR000713">
    <property type="entry name" value="Mur_ligase_N"/>
</dbReference>
<dbReference type="EMBL" id="MGHF01000030">
    <property type="protein sequence ID" value="OGM61971.1"/>
    <property type="molecule type" value="Genomic_DNA"/>
</dbReference>
<evidence type="ECO:0000259" key="3">
    <source>
        <dbReference type="Pfam" id="PF08245"/>
    </source>
</evidence>
<evidence type="ECO:0008006" key="6">
    <source>
        <dbReference type="Google" id="ProtNLM"/>
    </source>
</evidence>
<dbReference type="Proteomes" id="UP000177082">
    <property type="component" value="Unassembled WGS sequence"/>
</dbReference>
<dbReference type="SUPFAM" id="SSF51984">
    <property type="entry name" value="MurCD N-terminal domain"/>
    <property type="match status" value="1"/>
</dbReference>
<gene>
    <name evidence="4" type="ORF">A2961_02815</name>
</gene>